<organism evidence="1 2">
    <name type="scientific">Oleomonas cavernae</name>
    <dbReference type="NCBI Taxonomy" id="2320859"/>
    <lineage>
        <taxon>Bacteria</taxon>
        <taxon>Pseudomonadati</taxon>
        <taxon>Pseudomonadota</taxon>
        <taxon>Alphaproteobacteria</taxon>
        <taxon>Acetobacterales</taxon>
        <taxon>Acetobacteraceae</taxon>
        <taxon>Oleomonas</taxon>
    </lineage>
</organism>
<dbReference type="EMBL" id="QYUK01000008">
    <property type="protein sequence ID" value="RJF94866.1"/>
    <property type="molecule type" value="Genomic_DNA"/>
</dbReference>
<name>A0A418WUK1_9PROT</name>
<dbReference type="AlphaFoldDB" id="A0A418WUK1"/>
<comment type="caution">
    <text evidence="1">The sequence shown here is derived from an EMBL/GenBank/DDBJ whole genome shotgun (WGS) entry which is preliminary data.</text>
</comment>
<keyword evidence="2" id="KW-1185">Reference proteome</keyword>
<proteinExistence type="predicted"/>
<reference evidence="1 2" key="1">
    <citation type="submission" date="2018-09" db="EMBL/GenBank/DDBJ databases">
        <authorList>
            <person name="Zhu H."/>
        </authorList>
    </citation>
    <scope>NUCLEOTIDE SEQUENCE [LARGE SCALE GENOMIC DNA]</scope>
    <source>
        <strain evidence="1 2">K1W22B-8</strain>
    </source>
</reference>
<sequence length="161" mass="17173">MSGDLPVYLLQLGGDQIDGSGFSCTGTQIAAVLDVLLTLPEAAAWTWYAAAIDVFGPPLEPWHTPRFHVVEAIADLVERIRSVNQLLGGVVIAMPDGSALPEMGDVTADGVSEKLVGGSVLELHAFDTTWIEVYADRADLLERLAQQYAGASVQRLSESHA</sequence>
<evidence type="ECO:0000313" key="2">
    <source>
        <dbReference type="Proteomes" id="UP000284605"/>
    </source>
</evidence>
<dbReference type="Proteomes" id="UP000284605">
    <property type="component" value="Unassembled WGS sequence"/>
</dbReference>
<evidence type="ECO:0000313" key="1">
    <source>
        <dbReference type="EMBL" id="RJF94866.1"/>
    </source>
</evidence>
<gene>
    <name evidence="1" type="ORF">D3874_03370</name>
</gene>
<protein>
    <submittedName>
        <fullName evidence="1">Uncharacterized protein</fullName>
    </submittedName>
</protein>
<accession>A0A418WUK1</accession>
<dbReference type="RefSeq" id="WP_147385505.1">
    <property type="nucleotide sequence ID" value="NZ_QYUK01000008.1"/>
</dbReference>
<dbReference type="OrthoDB" id="2654597at2"/>